<protein>
    <recommendedName>
        <fullName evidence="9">Ribonuclease 3</fullName>
        <ecNumber evidence="9">3.1.26.3</ecNumber>
    </recommendedName>
    <alternativeName>
        <fullName evidence="9">Ribonuclease III</fullName>
        <shortName evidence="9">RNase III</shortName>
    </alternativeName>
</protein>
<dbReference type="CDD" id="cd00593">
    <property type="entry name" value="RIBOc"/>
    <property type="match status" value="1"/>
</dbReference>
<dbReference type="FunFam" id="1.10.1520.10:FF:000001">
    <property type="entry name" value="Ribonuclease 3"/>
    <property type="match status" value="1"/>
</dbReference>
<dbReference type="GO" id="GO:0006397">
    <property type="term" value="P:mRNA processing"/>
    <property type="evidence" value="ECO:0007669"/>
    <property type="project" value="UniProtKB-UniRule"/>
</dbReference>
<evidence type="ECO:0000256" key="2">
    <source>
        <dbReference type="ARBA" id="ARBA00010183"/>
    </source>
</evidence>
<dbReference type="GO" id="GO:0004525">
    <property type="term" value="F:ribonuclease III activity"/>
    <property type="evidence" value="ECO:0007669"/>
    <property type="project" value="UniProtKB-UniRule"/>
</dbReference>
<keyword evidence="9" id="KW-0699">rRNA-binding</keyword>
<keyword evidence="9" id="KW-0963">Cytoplasm</keyword>
<comment type="similarity">
    <text evidence="2">Belongs to the ribonuclease III family.</text>
</comment>
<dbReference type="InterPro" id="IPR036389">
    <property type="entry name" value="RNase_III_sf"/>
</dbReference>
<evidence type="ECO:0000256" key="3">
    <source>
        <dbReference type="ARBA" id="ARBA00022552"/>
    </source>
</evidence>
<dbReference type="GO" id="GO:0008033">
    <property type="term" value="P:tRNA processing"/>
    <property type="evidence" value="ECO:0007669"/>
    <property type="project" value="UniProtKB-KW"/>
</dbReference>
<evidence type="ECO:0000256" key="6">
    <source>
        <dbReference type="ARBA" id="ARBA00022759"/>
    </source>
</evidence>
<dbReference type="PROSITE" id="PS50142">
    <property type="entry name" value="RNASE_3_2"/>
    <property type="match status" value="1"/>
</dbReference>
<dbReference type="GO" id="GO:0010468">
    <property type="term" value="P:regulation of gene expression"/>
    <property type="evidence" value="ECO:0007669"/>
    <property type="project" value="TreeGrafter"/>
</dbReference>
<evidence type="ECO:0000313" key="12">
    <source>
        <dbReference type="EMBL" id="RAK69111.1"/>
    </source>
</evidence>
<name>A0A328BRD3_9CAUL</name>
<evidence type="ECO:0000256" key="4">
    <source>
        <dbReference type="ARBA" id="ARBA00022664"/>
    </source>
</evidence>
<keyword evidence="4 9" id="KW-0507">mRNA processing</keyword>
<dbReference type="GO" id="GO:0005737">
    <property type="term" value="C:cytoplasm"/>
    <property type="evidence" value="ECO:0007669"/>
    <property type="project" value="UniProtKB-SubCell"/>
</dbReference>
<dbReference type="AlphaFoldDB" id="A0A328BRD3"/>
<dbReference type="SMART" id="SM00535">
    <property type="entry name" value="RIBOc"/>
    <property type="match status" value="1"/>
</dbReference>
<dbReference type="EMBL" id="QFYS01000001">
    <property type="protein sequence ID" value="RAK69111.1"/>
    <property type="molecule type" value="Genomic_DNA"/>
</dbReference>
<accession>A0A328BRD3</accession>
<feature type="binding site" evidence="9">
    <location>
        <position position="124"/>
    </location>
    <ligand>
        <name>Mg(2+)</name>
        <dbReference type="ChEBI" id="CHEBI:18420"/>
    </ligand>
</feature>
<organism evidence="12 13">
    <name type="scientific">Phenylobacterium kunshanense</name>
    <dbReference type="NCBI Taxonomy" id="1445034"/>
    <lineage>
        <taxon>Bacteria</taxon>
        <taxon>Pseudomonadati</taxon>
        <taxon>Pseudomonadota</taxon>
        <taxon>Alphaproteobacteria</taxon>
        <taxon>Caulobacterales</taxon>
        <taxon>Caulobacteraceae</taxon>
        <taxon>Phenylobacterium</taxon>
    </lineage>
</organism>
<feature type="active site" evidence="9">
    <location>
        <position position="52"/>
    </location>
</feature>
<evidence type="ECO:0000259" key="11">
    <source>
        <dbReference type="PROSITE" id="PS50142"/>
    </source>
</evidence>
<evidence type="ECO:0000256" key="9">
    <source>
        <dbReference type="HAMAP-Rule" id="MF_00104"/>
    </source>
</evidence>
<comment type="caution">
    <text evidence="12">The sequence shown here is derived from an EMBL/GenBank/DDBJ whole genome shotgun (WGS) entry which is preliminary data.</text>
</comment>
<comment type="subcellular location">
    <subcellularLocation>
        <location evidence="9">Cytoplasm</location>
    </subcellularLocation>
</comment>
<evidence type="ECO:0000256" key="7">
    <source>
        <dbReference type="ARBA" id="ARBA00022801"/>
    </source>
</evidence>
<dbReference type="GO" id="GO:0003725">
    <property type="term" value="F:double-stranded RNA binding"/>
    <property type="evidence" value="ECO:0007669"/>
    <property type="project" value="TreeGrafter"/>
</dbReference>
<dbReference type="Pfam" id="PF00035">
    <property type="entry name" value="dsrm"/>
    <property type="match status" value="1"/>
</dbReference>
<dbReference type="CDD" id="cd10845">
    <property type="entry name" value="DSRM_RNAse_III_family"/>
    <property type="match status" value="1"/>
</dbReference>
<dbReference type="InterPro" id="IPR014720">
    <property type="entry name" value="dsRBD_dom"/>
</dbReference>
<dbReference type="HAMAP" id="MF_00104">
    <property type="entry name" value="RNase_III"/>
    <property type="match status" value="1"/>
</dbReference>
<feature type="binding site" evidence="9">
    <location>
        <position position="121"/>
    </location>
    <ligand>
        <name>Mg(2+)</name>
        <dbReference type="ChEBI" id="CHEBI:18420"/>
    </ligand>
</feature>
<sequence>MSGRSAAVEELERRIGHTFADRKLLERALTHASVGDRRPHIEHNERLEFFGDRVLNLIIAEELLARMPEAREGELSAAFHKLVNLETCAEVARQVGLPATLLMGGGTGKTGIRFSDRVLGDACEALIAALYFDGGLEAARAFVVQAWDAPFRRLGEPKQRHPKVVLQEWAFGRGLPAPRYTVLEQSGPSHKPTFRLELFVQGFEPVTGAGGSIRDAEKVVAEQMLSRIEDVK</sequence>
<evidence type="ECO:0000259" key="10">
    <source>
        <dbReference type="PROSITE" id="PS50137"/>
    </source>
</evidence>
<dbReference type="PROSITE" id="PS50137">
    <property type="entry name" value="DS_RBD"/>
    <property type="match status" value="1"/>
</dbReference>
<dbReference type="SMART" id="SM00358">
    <property type="entry name" value="DSRM"/>
    <property type="match status" value="1"/>
</dbReference>
<proteinExistence type="inferred from homology"/>
<feature type="domain" description="RNase III" evidence="11">
    <location>
        <begin position="8"/>
        <end position="135"/>
    </location>
</feature>
<evidence type="ECO:0000256" key="1">
    <source>
        <dbReference type="ARBA" id="ARBA00000109"/>
    </source>
</evidence>
<comment type="function">
    <text evidence="9">Digests double-stranded RNA. Involved in the processing of primary rRNA transcript to yield the immediate precursors to the large and small rRNAs (23S and 16S). Processes some mRNAs, and tRNAs when they are encoded in the rRNA operon. Processes pre-crRNA and tracrRNA of type II CRISPR loci if present in the organism.</text>
</comment>
<dbReference type="SUPFAM" id="SSF54768">
    <property type="entry name" value="dsRNA-binding domain-like"/>
    <property type="match status" value="1"/>
</dbReference>
<keyword evidence="9" id="KW-0479">Metal-binding</keyword>
<keyword evidence="7 9" id="KW-0378">Hydrolase</keyword>
<keyword evidence="5 9" id="KW-0540">Nuclease</keyword>
<evidence type="ECO:0000256" key="8">
    <source>
        <dbReference type="ARBA" id="ARBA00022884"/>
    </source>
</evidence>
<dbReference type="OrthoDB" id="9805026at2"/>
<keyword evidence="9" id="KW-0819">tRNA processing</keyword>
<feature type="active site" evidence="9">
    <location>
        <position position="124"/>
    </location>
</feature>
<comment type="catalytic activity">
    <reaction evidence="1 9">
        <text>Endonucleolytic cleavage to 5'-phosphomonoester.</text>
        <dbReference type="EC" id="3.1.26.3"/>
    </reaction>
</comment>
<evidence type="ECO:0000256" key="5">
    <source>
        <dbReference type="ARBA" id="ARBA00022722"/>
    </source>
</evidence>
<dbReference type="RefSeq" id="WP_111274602.1">
    <property type="nucleotide sequence ID" value="NZ_QFYS01000001.1"/>
</dbReference>
<dbReference type="Pfam" id="PF14622">
    <property type="entry name" value="Ribonucleas_3_3"/>
    <property type="match status" value="1"/>
</dbReference>
<evidence type="ECO:0000313" key="13">
    <source>
        <dbReference type="Proteomes" id="UP000249524"/>
    </source>
</evidence>
<feature type="domain" description="DRBM" evidence="10">
    <location>
        <begin position="161"/>
        <end position="230"/>
    </location>
</feature>
<dbReference type="NCBIfam" id="TIGR02191">
    <property type="entry name" value="RNaseIII"/>
    <property type="match status" value="1"/>
</dbReference>
<feature type="binding site" evidence="9">
    <location>
        <position position="48"/>
    </location>
    <ligand>
        <name>Mg(2+)</name>
        <dbReference type="ChEBI" id="CHEBI:18420"/>
    </ligand>
</feature>
<dbReference type="Gene3D" id="1.10.1520.10">
    <property type="entry name" value="Ribonuclease III domain"/>
    <property type="match status" value="1"/>
</dbReference>
<keyword evidence="8 9" id="KW-0694">RNA-binding</keyword>
<gene>
    <name evidence="9 12" type="primary">rnc</name>
    <name evidence="12" type="ORF">DJ019_03645</name>
</gene>
<comment type="subunit">
    <text evidence="9">Homodimer.</text>
</comment>
<dbReference type="GO" id="GO:0019843">
    <property type="term" value="F:rRNA binding"/>
    <property type="evidence" value="ECO:0007669"/>
    <property type="project" value="UniProtKB-KW"/>
</dbReference>
<keyword evidence="6 9" id="KW-0255">Endonuclease</keyword>
<dbReference type="Gene3D" id="3.30.160.20">
    <property type="match status" value="1"/>
</dbReference>
<dbReference type="EC" id="3.1.26.3" evidence="9"/>
<dbReference type="GO" id="GO:0006364">
    <property type="term" value="P:rRNA processing"/>
    <property type="evidence" value="ECO:0007669"/>
    <property type="project" value="UniProtKB-UniRule"/>
</dbReference>
<dbReference type="InterPro" id="IPR000999">
    <property type="entry name" value="RNase_III_dom"/>
</dbReference>
<dbReference type="PANTHER" id="PTHR11207:SF0">
    <property type="entry name" value="RIBONUCLEASE 3"/>
    <property type="match status" value="1"/>
</dbReference>
<comment type="cofactor">
    <cofactor evidence="9">
        <name>Mg(2+)</name>
        <dbReference type="ChEBI" id="CHEBI:18420"/>
    </cofactor>
</comment>
<keyword evidence="3 9" id="KW-0698">rRNA processing</keyword>
<dbReference type="InterPro" id="IPR011907">
    <property type="entry name" value="RNase_III"/>
</dbReference>
<dbReference type="GO" id="GO:0046872">
    <property type="term" value="F:metal ion binding"/>
    <property type="evidence" value="ECO:0007669"/>
    <property type="project" value="UniProtKB-KW"/>
</dbReference>
<reference evidence="12 13" key="1">
    <citation type="submission" date="2018-05" db="EMBL/GenBank/DDBJ databases">
        <authorList>
            <person name="Lanie J.A."/>
            <person name="Ng W.-L."/>
            <person name="Kazmierczak K.M."/>
            <person name="Andrzejewski T.M."/>
            <person name="Davidsen T.M."/>
            <person name="Wayne K.J."/>
            <person name="Tettelin H."/>
            <person name="Glass J.I."/>
            <person name="Rusch D."/>
            <person name="Podicherti R."/>
            <person name="Tsui H.-C.T."/>
            <person name="Winkler M.E."/>
        </authorList>
    </citation>
    <scope>NUCLEOTIDE SEQUENCE [LARGE SCALE GENOMIC DNA]</scope>
    <source>
        <strain evidence="12 13">BUT-10</strain>
    </source>
</reference>
<keyword evidence="9" id="KW-0460">Magnesium</keyword>
<dbReference type="PANTHER" id="PTHR11207">
    <property type="entry name" value="RIBONUCLEASE III"/>
    <property type="match status" value="1"/>
</dbReference>
<dbReference type="SUPFAM" id="SSF69065">
    <property type="entry name" value="RNase III domain-like"/>
    <property type="match status" value="1"/>
</dbReference>
<keyword evidence="13" id="KW-1185">Reference proteome</keyword>
<dbReference type="Proteomes" id="UP000249524">
    <property type="component" value="Unassembled WGS sequence"/>
</dbReference>